<dbReference type="InParanoid" id="G4Q3Y8"/>
<feature type="domain" description="HTH cro/C1-type" evidence="2">
    <location>
        <begin position="108"/>
        <end position="158"/>
    </location>
</feature>
<dbReference type="PATRIC" id="fig|568816.4.peg.1789"/>
<dbReference type="Pfam" id="PF13443">
    <property type="entry name" value="HTH_26"/>
    <property type="match status" value="1"/>
</dbReference>
<reference evidence="3 4" key="1">
    <citation type="journal article" date="2011" name="J. Bacteriol.">
        <title>Complete genome sequence of Acidaminococcus intestini RYC-MR95, a Gram-negative bacterium from the phylum Firmicutes.</title>
        <authorList>
            <person name="D'Auria G."/>
            <person name="Galan J.C."/>
            <person name="Rodriguez-Alcayna M."/>
            <person name="Moya A."/>
            <person name="Baquero F."/>
            <person name="Latorre A."/>
        </authorList>
    </citation>
    <scope>NUCLEOTIDE SEQUENCE [LARGE SCALE GENOMIC DNA]</scope>
    <source>
        <strain evidence="3 4">RyC-MR95</strain>
    </source>
</reference>
<dbReference type="EMBL" id="CP003058">
    <property type="protein sequence ID" value="AEQ23054.1"/>
    <property type="molecule type" value="Genomic_DNA"/>
</dbReference>
<feature type="coiled-coil region" evidence="1">
    <location>
        <begin position="28"/>
        <end position="82"/>
    </location>
</feature>
<dbReference type="AlphaFoldDB" id="G4Q3Y8"/>
<dbReference type="RefSeq" id="WP_014128853.1">
    <property type="nucleotide sequence ID" value="NC_016077.1"/>
</dbReference>
<proteinExistence type="predicted"/>
<dbReference type="InterPro" id="IPR001387">
    <property type="entry name" value="Cro/C1-type_HTH"/>
</dbReference>
<keyword evidence="1" id="KW-0175">Coiled coil</keyword>
<accession>G4Q3Y8</accession>
<name>G4Q3Y8_ACIIR</name>
<gene>
    <name evidence="3" type="ordered locus">Acin_1843</name>
</gene>
<evidence type="ECO:0000313" key="4">
    <source>
        <dbReference type="Proteomes" id="UP000007093"/>
    </source>
</evidence>
<evidence type="ECO:0000313" key="3">
    <source>
        <dbReference type="EMBL" id="AEQ23054.1"/>
    </source>
</evidence>
<dbReference type="Proteomes" id="UP000007093">
    <property type="component" value="Chromosome"/>
</dbReference>
<evidence type="ECO:0000259" key="2">
    <source>
        <dbReference type="Pfam" id="PF13443"/>
    </source>
</evidence>
<evidence type="ECO:0000256" key="1">
    <source>
        <dbReference type="SAM" id="Coils"/>
    </source>
</evidence>
<protein>
    <recommendedName>
        <fullName evidence="2">HTH cro/C1-type domain-containing protein</fullName>
    </recommendedName>
</protein>
<dbReference type="KEGG" id="ain:Acin_1843"/>
<sequence>MTDQEIIEGLQMDFTRMNREIVYLMQERDDLRHENRVLRQQIEGAENIGKLQNDLATARNALEQAKREIKGLLALKKIADRKYKNLKLKCDYQEDMAGKGAKPLPAHIKERGISCRQLMRAMDIGYAVARNLCKVEGFNVRIKTAVKVCQVLGLTMDQVEWVVDDDED</sequence>
<dbReference type="STRING" id="568816.Acin_1843"/>
<dbReference type="HOGENOM" id="CLU_1583025_0_0_9"/>
<keyword evidence="4" id="KW-1185">Reference proteome</keyword>
<organism evidence="3 4">
    <name type="scientific">Acidaminococcus intestini (strain RyC-MR95)</name>
    <dbReference type="NCBI Taxonomy" id="568816"/>
    <lineage>
        <taxon>Bacteria</taxon>
        <taxon>Bacillati</taxon>
        <taxon>Bacillota</taxon>
        <taxon>Negativicutes</taxon>
        <taxon>Acidaminococcales</taxon>
        <taxon>Acidaminococcaceae</taxon>
        <taxon>Acidaminococcus</taxon>
    </lineage>
</organism>